<dbReference type="Gene3D" id="1.10.1530.10">
    <property type="match status" value="1"/>
</dbReference>
<reference evidence="4 6" key="1">
    <citation type="submission" date="2014-12" db="EMBL/GenBank/DDBJ databases">
        <title>Draft genome sequences of 29 type strains of Enterococci.</title>
        <authorList>
            <person name="Zhong Z."/>
            <person name="Sun Z."/>
            <person name="Liu W."/>
            <person name="Zhang W."/>
            <person name="Zhang H."/>
        </authorList>
    </citation>
    <scope>NUCLEOTIDE SEQUENCE [LARGE SCALE GENOMIC DNA]</scope>
    <source>
        <strain evidence="4 6">DSM 22801</strain>
    </source>
</reference>
<dbReference type="SUPFAM" id="SSF89733">
    <property type="entry name" value="L-sulfolactate dehydrogenase-like"/>
    <property type="match status" value="1"/>
</dbReference>
<gene>
    <name evidence="3" type="ORF">ATZ33_08480</name>
    <name evidence="4" type="ORF">RV15_GL002518</name>
</gene>
<evidence type="ECO:0000313" key="3">
    <source>
        <dbReference type="EMBL" id="ALS01399.1"/>
    </source>
</evidence>
<dbReference type="PANTHER" id="PTHR11091">
    <property type="entry name" value="OXIDOREDUCTASE-RELATED"/>
    <property type="match status" value="1"/>
</dbReference>
<comment type="similarity">
    <text evidence="1">Belongs to the LDH2/MDH2 oxidoreductase family.</text>
</comment>
<dbReference type="Proteomes" id="UP000065511">
    <property type="component" value="Chromosome"/>
</dbReference>
<sequence>MNETVVVKPEELHDLIEQKLTTAGLKPEHADEVATHLVFADACGIHSHGAVRVEYYAEQIDKGGVTLDPKIEFEETGPSSGIVHGKNGAGQFVADVGLGYAIDMAKKSGVAAVGISKISHSGALSYYVKKAAQQDLIAIAMCQSDPMVVPFGGKENYFGTNPIAFAAPRKGHEPVVFDMATTVQAWGKVLDARSKNKDIPDTWAVDKEGKPTTDPHKVNGLLPIAGPKGYGLMMMVDILSGMLLGLPFGKHVSSMYDDISKGRNVGQMYILIDPKRFTDLDMFKESVDGMVEELHEIPAADGFEQVYYPGEINQINYEKSMTDGIDIVKDIYDYLKSDTLHYDRYENTNAFGEKK</sequence>
<reference evidence="3 5" key="2">
    <citation type="submission" date="2015-12" db="EMBL/GenBank/DDBJ databases">
        <authorList>
            <person name="Lauer A."/>
            <person name="Humrighouse B."/>
            <person name="Loparev V."/>
            <person name="Shewmaker P.L."/>
            <person name="Whitney A.M."/>
            <person name="McLaughlin R.W."/>
        </authorList>
    </citation>
    <scope>NUCLEOTIDE SEQUENCE [LARGE SCALE GENOMIC DNA]</scope>
    <source>
        <strain evidence="3 5">LMG 23085</strain>
    </source>
</reference>
<dbReference type="InterPro" id="IPR003767">
    <property type="entry name" value="Malate/L-lactate_DH-like"/>
</dbReference>
<dbReference type="EMBL" id="JXLC01000036">
    <property type="protein sequence ID" value="OJG85642.1"/>
    <property type="molecule type" value="Genomic_DNA"/>
</dbReference>
<dbReference type="InterPro" id="IPR017590">
    <property type="entry name" value="Ureidoglycolate_dehydrogenase"/>
</dbReference>
<keyword evidence="5" id="KW-1185">Reference proteome</keyword>
<dbReference type="InterPro" id="IPR043143">
    <property type="entry name" value="Mal/L-sulf/L-lact_DH-like_NADP"/>
</dbReference>
<evidence type="ECO:0000313" key="4">
    <source>
        <dbReference type="EMBL" id="OJG85642.1"/>
    </source>
</evidence>
<dbReference type="InterPro" id="IPR036111">
    <property type="entry name" value="Mal/L-sulfo/L-lacto_DH-like_sf"/>
</dbReference>
<dbReference type="Gene3D" id="3.30.1370.60">
    <property type="entry name" value="Hypothetical oxidoreductase yiak, domain 2"/>
    <property type="match status" value="1"/>
</dbReference>
<protein>
    <submittedName>
        <fullName evidence="4">Ureidoglycolate dehydrogenase</fullName>
    </submittedName>
</protein>
<name>A0A0S3KAT6_9ENTE</name>
<dbReference type="GO" id="GO:0016491">
    <property type="term" value="F:oxidoreductase activity"/>
    <property type="evidence" value="ECO:0007669"/>
    <property type="project" value="UniProtKB-KW"/>
</dbReference>
<evidence type="ECO:0000256" key="2">
    <source>
        <dbReference type="ARBA" id="ARBA00023002"/>
    </source>
</evidence>
<evidence type="ECO:0000313" key="6">
    <source>
        <dbReference type="Proteomes" id="UP000183039"/>
    </source>
</evidence>
<dbReference type="InterPro" id="IPR043144">
    <property type="entry name" value="Mal/L-sulf/L-lact_DH-like_ah"/>
</dbReference>
<dbReference type="OrthoDB" id="9769447at2"/>
<evidence type="ECO:0000313" key="5">
    <source>
        <dbReference type="Proteomes" id="UP000065511"/>
    </source>
</evidence>
<evidence type="ECO:0000256" key="1">
    <source>
        <dbReference type="ARBA" id="ARBA00006056"/>
    </source>
</evidence>
<dbReference type="AlphaFoldDB" id="A0A0S3KAT6"/>
<dbReference type="EMBL" id="CP013614">
    <property type="protein sequence ID" value="ALS01399.1"/>
    <property type="molecule type" value="Genomic_DNA"/>
</dbReference>
<dbReference type="KEGG" id="ess:ATZ33_08480"/>
<dbReference type="Proteomes" id="UP000183039">
    <property type="component" value="Unassembled WGS sequence"/>
</dbReference>
<organism evidence="4 6">
    <name type="scientific">Enterococcus silesiacus</name>
    <dbReference type="NCBI Taxonomy" id="332949"/>
    <lineage>
        <taxon>Bacteria</taxon>
        <taxon>Bacillati</taxon>
        <taxon>Bacillota</taxon>
        <taxon>Bacilli</taxon>
        <taxon>Lactobacillales</taxon>
        <taxon>Enterococcaceae</taxon>
        <taxon>Enterococcus</taxon>
    </lineage>
</organism>
<dbReference type="Pfam" id="PF02615">
    <property type="entry name" value="Ldh_2"/>
    <property type="match status" value="1"/>
</dbReference>
<dbReference type="RefSeq" id="WP_071879240.1">
    <property type="nucleotide sequence ID" value="NZ_JXLC01000036.1"/>
</dbReference>
<dbReference type="NCBIfam" id="TIGR03175">
    <property type="entry name" value="AllD"/>
    <property type="match status" value="1"/>
</dbReference>
<keyword evidence="2" id="KW-0560">Oxidoreductase</keyword>
<dbReference type="PANTHER" id="PTHR11091:SF0">
    <property type="entry name" value="MALATE DEHYDROGENASE"/>
    <property type="match status" value="1"/>
</dbReference>
<accession>A0A0S3KAT6</accession>
<dbReference type="NCBIfam" id="NF011599">
    <property type="entry name" value="PRK15025.1"/>
    <property type="match status" value="1"/>
</dbReference>
<proteinExistence type="inferred from homology"/>